<dbReference type="eggNOG" id="COG0463">
    <property type="taxonomic scope" value="Bacteria"/>
</dbReference>
<name>K9Z9P5_ANACC</name>
<evidence type="ECO:0000313" key="2">
    <source>
        <dbReference type="EMBL" id="AFZ55891.1"/>
    </source>
</evidence>
<keyword evidence="2" id="KW-0808">Transferase</keyword>
<proteinExistence type="predicted"/>
<dbReference type="InterPro" id="IPR029044">
    <property type="entry name" value="Nucleotide-diphossugar_trans"/>
</dbReference>
<reference evidence="3" key="1">
    <citation type="journal article" date="2013" name="Proc. Natl. Acad. Sci. U.S.A.">
        <title>Improving the coverage of the cyanobacterial phylum using diversity-driven genome sequencing.</title>
        <authorList>
            <person name="Shih P.M."/>
            <person name="Wu D."/>
            <person name="Latifi A."/>
            <person name="Axen S.D."/>
            <person name="Fewer D.P."/>
            <person name="Talla E."/>
            <person name="Calteau A."/>
            <person name="Cai F."/>
            <person name="Tandeau de Marsac N."/>
            <person name="Rippka R."/>
            <person name="Herdman M."/>
            <person name="Sivonen K."/>
            <person name="Coursin T."/>
            <person name="Laurent T."/>
            <person name="Goodwin L."/>
            <person name="Nolan M."/>
            <person name="Davenport K.W."/>
            <person name="Han C.S."/>
            <person name="Rubin E.M."/>
            <person name="Eisen J.A."/>
            <person name="Woyke T."/>
            <person name="Gugger M."/>
            <person name="Kerfeld C.A."/>
        </authorList>
    </citation>
    <scope>NUCLEOTIDE SEQUENCE [LARGE SCALE GENOMIC DNA]</scope>
    <source>
        <strain evidence="3">ATCC 27899 / PCC 7122</strain>
    </source>
</reference>
<dbReference type="SUPFAM" id="SSF53448">
    <property type="entry name" value="Nucleotide-diphospho-sugar transferases"/>
    <property type="match status" value="1"/>
</dbReference>
<dbReference type="HOGENOM" id="CLU_071997_0_0_3"/>
<dbReference type="EMBL" id="CP003659">
    <property type="protein sequence ID" value="AFZ55891.1"/>
    <property type="molecule type" value="Genomic_DNA"/>
</dbReference>
<dbReference type="KEGG" id="acy:Anacy_0289"/>
<dbReference type="Gene3D" id="3.90.550.10">
    <property type="entry name" value="Spore Coat Polysaccharide Biosynthesis Protein SpsA, Chain A"/>
    <property type="match status" value="1"/>
</dbReference>
<dbReference type="STRING" id="272123.Anacy_0289"/>
<sequence>MNTVNKLLSIAIPTYNRAALLDKQLAWLAKSIKGFESECEIIVSDNCSEDNTQEIINKWQLSLPNIVFHNNKNCENLGVMKNIAYCIQAAASKYVWTISDDDIIADQTISYVVNTLKQEPDLTLLVLNFSCRHEVTGELLYERCYEIDNEQVEHDGKAAFERCIQENRSGVQLMSAQIYRTELAQNALKKWSEGLNNLDYQVYLTGFCACHGSVKITKDAYLENAFGASHWMLKPKVLLKMQYTYSPEINIKLNEVGYPKHFCNQLVIHHFKNNNWRVLFGALKRWPIMAVTTIIPYLGLVSVSVLESTIASHKTEDTTSQISDIRHQ</sequence>
<gene>
    <name evidence="2" type="ordered locus">Anacy_0289</name>
</gene>
<evidence type="ECO:0000259" key="1">
    <source>
        <dbReference type="Pfam" id="PF00535"/>
    </source>
</evidence>
<keyword evidence="3" id="KW-1185">Reference proteome</keyword>
<dbReference type="PANTHER" id="PTHR22916:SF3">
    <property type="entry name" value="UDP-GLCNAC:BETAGAL BETA-1,3-N-ACETYLGLUCOSAMINYLTRANSFERASE-LIKE PROTEIN 1"/>
    <property type="match status" value="1"/>
</dbReference>
<dbReference type="AlphaFoldDB" id="K9Z9P5"/>
<protein>
    <submittedName>
        <fullName evidence="2">Glycosyl transferase family 2</fullName>
    </submittedName>
</protein>
<accession>K9Z9P5</accession>
<dbReference type="PATRIC" id="fig|272123.3.peg.312"/>
<dbReference type="InterPro" id="IPR001173">
    <property type="entry name" value="Glyco_trans_2-like"/>
</dbReference>
<dbReference type="Proteomes" id="UP000010474">
    <property type="component" value="Chromosome"/>
</dbReference>
<dbReference type="GO" id="GO:0016758">
    <property type="term" value="F:hexosyltransferase activity"/>
    <property type="evidence" value="ECO:0007669"/>
    <property type="project" value="UniProtKB-ARBA"/>
</dbReference>
<organism evidence="2 3">
    <name type="scientific">Anabaena cylindrica (strain ATCC 27899 / PCC 7122)</name>
    <dbReference type="NCBI Taxonomy" id="272123"/>
    <lineage>
        <taxon>Bacteria</taxon>
        <taxon>Bacillati</taxon>
        <taxon>Cyanobacteriota</taxon>
        <taxon>Cyanophyceae</taxon>
        <taxon>Nostocales</taxon>
        <taxon>Nostocaceae</taxon>
        <taxon>Anabaena</taxon>
    </lineage>
</organism>
<dbReference type="Pfam" id="PF00535">
    <property type="entry name" value="Glycos_transf_2"/>
    <property type="match status" value="1"/>
</dbReference>
<feature type="domain" description="Glycosyltransferase 2-like" evidence="1">
    <location>
        <begin position="9"/>
        <end position="125"/>
    </location>
</feature>
<dbReference type="CDD" id="cd00761">
    <property type="entry name" value="Glyco_tranf_GTA_type"/>
    <property type="match status" value="1"/>
</dbReference>
<evidence type="ECO:0000313" key="3">
    <source>
        <dbReference type="Proteomes" id="UP000010474"/>
    </source>
</evidence>
<dbReference type="PANTHER" id="PTHR22916">
    <property type="entry name" value="GLYCOSYLTRANSFERASE"/>
    <property type="match status" value="1"/>
</dbReference>